<comment type="catalytic activity">
    <reaction evidence="2">
        <text>2 GTP = 3',3'-c-di-GMP + 2 diphosphate</text>
        <dbReference type="Rhea" id="RHEA:24898"/>
        <dbReference type="ChEBI" id="CHEBI:33019"/>
        <dbReference type="ChEBI" id="CHEBI:37565"/>
        <dbReference type="ChEBI" id="CHEBI:58805"/>
        <dbReference type="EC" id="2.7.7.65"/>
    </reaction>
</comment>
<keyword evidence="8" id="KW-1185">Reference proteome</keyword>
<evidence type="ECO:0000256" key="2">
    <source>
        <dbReference type="ARBA" id="ARBA00034247"/>
    </source>
</evidence>
<feature type="transmembrane region" description="Helical" evidence="4">
    <location>
        <begin position="12"/>
        <end position="34"/>
    </location>
</feature>
<dbReference type="InterPro" id="IPR000160">
    <property type="entry name" value="GGDEF_dom"/>
</dbReference>
<dbReference type="AlphaFoldDB" id="A0A1A6DUP8"/>
<feature type="transmembrane region" description="Helical" evidence="4">
    <location>
        <begin position="178"/>
        <end position="197"/>
    </location>
</feature>
<dbReference type="EC" id="2.7.7.65" evidence="1"/>
<dbReference type="PROSITE" id="PS50887">
    <property type="entry name" value="GGDEF"/>
    <property type="match status" value="1"/>
</dbReference>
<comment type="caution">
    <text evidence="7">The sequence shown here is derived from an EMBL/GenBank/DDBJ whole genome shotgun (WGS) entry which is preliminary data.</text>
</comment>
<feature type="domain" description="HAMP" evidence="5">
    <location>
        <begin position="202"/>
        <end position="254"/>
    </location>
</feature>
<evidence type="ECO:0000256" key="4">
    <source>
        <dbReference type="SAM" id="Phobius"/>
    </source>
</evidence>
<accession>A0A1A6DUP8</accession>
<dbReference type="Proteomes" id="UP000091969">
    <property type="component" value="Unassembled WGS sequence"/>
</dbReference>
<dbReference type="OrthoDB" id="9814866at2"/>
<dbReference type="SUPFAM" id="SSF55073">
    <property type="entry name" value="Nucleotide cyclase"/>
    <property type="match status" value="1"/>
</dbReference>
<dbReference type="PROSITE" id="PS50885">
    <property type="entry name" value="HAMP"/>
    <property type="match status" value="1"/>
</dbReference>
<keyword evidence="4" id="KW-0472">Membrane</keyword>
<evidence type="ECO:0000259" key="6">
    <source>
        <dbReference type="PROSITE" id="PS50887"/>
    </source>
</evidence>
<proteinExistence type="predicted"/>
<dbReference type="Pfam" id="PF00990">
    <property type="entry name" value="GGDEF"/>
    <property type="match status" value="1"/>
</dbReference>
<keyword evidence="3" id="KW-0175">Coiled coil</keyword>
<keyword evidence="4" id="KW-1133">Transmembrane helix</keyword>
<dbReference type="GO" id="GO:0043709">
    <property type="term" value="P:cell adhesion involved in single-species biofilm formation"/>
    <property type="evidence" value="ECO:0007669"/>
    <property type="project" value="TreeGrafter"/>
</dbReference>
<gene>
    <name evidence="7" type="ORF">A9O67_05055</name>
</gene>
<feature type="coiled-coil region" evidence="3">
    <location>
        <begin position="253"/>
        <end position="280"/>
    </location>
</feature>
<dbReference type="GO" id="GO:0052621">
    <property type="term" value="F:diguanylate cyclase activity"/>
    <property type="evidence" value="ECO:0007669"/>
    <property type="project" value="UniProtKB-EC"/>
</dbReference>
<dbReference type="InterPro" id="IPR050469">
    <property type="entry name" value="Diguanylate_Cyclase"/>
</dbReference>
<protein>
    <recommendedName>
        <fullName evidence="1">diguanylate cyclase</fullName>
        <ecNumber evidence="1">2.7.7.65</ecNumber>
    </recommendedName>
</protein>
<reference evidence="7 8" key="1">
    <citation type="submission" date="2016-06" db="EMBL/GenBank/DDBJ databases">
        <title>Genome sequence of Tepidimonas fonticaldi PL17.</title>
        <authorList>
            <person name="Pinnaka A.K."/>
        </authorList>
    </citation>
    <scope>NUCLEOTIDE SEQUENCE [LARGE SCALE GENOMIC DNA]</scope>
    <source>
        <strain evidence="7 8">PL17</strain>
    </source>
</reference>
<dbReference type="FunFam" id="3.30.70.270:FF:000001">
    <property type="entry name" value="Diguanylate cyclase domain protein"/>
    <property type="match status" value="1"/>
</dbReference>
<evidence type="ECO:0000256" key="3">
    <source>
        <dbReference type="SAM" id="Coils"/>
    </source>
</evidence>
<dbReference type="PANTHER" id="PTHR45138:SF9">
    <property type="entry name" value="DIGUANYLATE CYCLASE DGCM-RELATED"/>
    <property type="match status" value="1"/>
</dbReference>
<organism evidence="7 8">
    <name type="scientific">Tepidimonas fonticaldi</name>
    <dbReference type="NCBI Taxonomy" id="1101373"/>
    <lineage>
        <taxon>Bacteria</taxon>
        <taxon>Pseudomonadati</taxon>
        <taxon>Pseudomonadota</taxon>
        <taxon>Betaproteobacteria</taxon>
        <taxon>Burkholderiales</taxon>
        <taxon>Tepidimonas</taxon>
    </lineage>
</organism>
<name>A0A1A6DUP8_9BURK</name>
<sequence>MNWQQQRRRIGWRLWWAAALPALLVLLVLTVGLVERHRQDVTAAWQQRAVASAQQLAAASEFALFADDGVALEQLVEGARARDAQLLGIALYGRDQRLRALVGQVRITPAMLGDVDIVTVGQADILVIAPVRQRIVGGDDWFYPGAGAQASSAASGPPLGHVVLRLDISGLQRDRQAFWGWALALALLALVLAGVLAQRIAASVTRPLAHISEVVGHIGRGELDARTDPARRGILDALAQGVDAMADAVASDQARLEQRVRVATEELRRQKEEAERQARVDLLTGLGTRRAFTEAAQAEVLRAHRYGEPLALLMFDLDHFKAINDTFGHAVGDAVLAGFGRDLAAGLREVDVMARLGGEEFVALLPRCDPASAEAAAERVRQLAEQRQLQQHGRTIRVTVSVGVALLHPHDADWEALLARADRALYEAKRHGRNRVVVAPPPTPSAD</sequence>
<dbReference type="STRING" id="1101373.A9O67_05055"/>
<dbReference type="SMART" id="SM00267">
    <property type="entry name" value="GGDEF"/>
    <property type="match status" value="1"/>
</dbReference>
<dbReference type="CDD" id="cd06225">
    <property type="entry name" value="HAMP"/>
    <property type="match status" value="1"/>
</dbReference>
<dbReference type="NCBIfam" id="TIGR00254">
    <property type="entry name" value="GGDEF"/>
    <property type="match status" value="1"/>
</dbReference>
<evidence type="ECO:0000313" key="7">
    <source>
        <dbReference type="EMBL" id="OBS30406.1"/>
    </source>
</evidence>
<dbReference type="GO" id="GO:0007165">
    <property type="term" value="P:signal transduction"/>
    <property type="evidence" value="ECO:0007669"/>
    <property type="project" value="InterPro"/>
</dbReference>
<evidence type="ECO:0000259" key="5">
    <source>
        <dbReference type="PROSITE" id="PS50885"/>
    </source>
</evidence>
<keyword evidence="4" id="KW-0812">Transmembrane</keyword>
<dbReference type="InterPro" id="IPR003660">
    <property type="entry name" value="HAMP_dom"/>
</dbReference>
<evidence type="ECO:0000313" key="8">
    <source>
        <dbReference type="Proteomes" id="UP000091969"/>
    </source>
</evidence>
<dbReference type="PANTHER" id="PTHR45138">
    <property type="entry name" value="REGULATORY COMPONENTS OF SENSORY TRANSDUCTION SYSTEM"/>
    <property type="match status" value="1"/>
</dbReference>
<dbReference type="InterPro" id="IPR043128">
    <property type="entry name" value="Rev_trsase/Diguanyl_cyclase"/>
</dbReference>
<feature type="domain" description="GGDEF" evidence="6">
    <location>
        <begin position="308"/>
        <end position="441"/>
    </location>
</feature>
<dbReference type="EMBL" id="LZDH01000056">
    <property type="protein sequence ID" value="OBS30406.1"/>
    <property type="molecule type" value="Genomic_DNA"/>
</dbReference>
<dbReference type="GO" id="GO:0005886">
    <property type="term" value="C:plasma membrane"/>
    <property type="evidence" value="ECO:0007669"/>
    <property type="project" value="TreeGrafter"/>
</dbReference>
<dbReference type="Gene3D" id="3.30.70.270">
    <property type="match status" value="1"/>
</dbReference>
<dbReference type="InterPro" id="IPR029787">
    <property type="entry name" value="Nucleotide_cyclase"/>
</dbReference>
<dbReference type="RefSeq" id="WP_068608822.1">
    <property type="nucleotide sequence ID" value="NZ_LZDH01000056.1"/>
</dbReference>
<dbReference type="CDD" id="cd01949">
    <property type="entry name" value="GGDEF"/>
    <property type="match status" value="1"/>
</dbReference>
<dbReference type="Gene3D" id="6.10.340.10">
    <property type="match status" value="1"/>
</dbReference>
<dbReference type="GO" id="GO:1902201">
    <property type="term" value="P:negative regulation of bacterial-type flagellum-dependent cell motility"/>
    <property type="evidence" value="ECO:0007669"/>
    <property type="project" value="TreeGrafter"/>
</dbReference>
<evidence type="ECO:0000256" key="1">
    <source>
        <dbReference type="ARBA" id="ARBA00012528"/>
    </source>
</evidence>
<dbReference type="Pfam" id="PF00672">
    <property type="entry name" value="HAMP"/>
    <property type="match status" value="1"/>
</dbReference>